<evidence type="ECO:0000256" key="1">
    <source>
        <dbReference type="ARBA" id="ARBA00004141"/>
    </source>
</evidence>
<dbReference type="InterPro" id="IPR013057">
    <property type="entry name" value="AA_transpt_TM"/>
</dbReference>
<feature type="transmembrane region" description="Helical" evidence="7">
    <location>
        <begin position="108"/>
        <end position="137"/>
    </location>
</feature>
<dbReference type="EMBL" id="CM000880">
    <property type="protein sequence ID" value="KQK16786.1"/>
    <property type="molecule type" value="Genomic_DNA"/>
</dbReference>
<feature type="transmembrane region" description="Helical" evidence="7">
    <location>
        <begin position="316"/>
        <end position="336"/>
    </location>
</feature>
<dbReference type="OrthoDB" id="28208at2759"/>
<dbReference type="KEGG" id="bdi:100834084"/>
<dbReference type="RefSeq" id="XP_003563311.1">
    <property type="nucleotide sequence ID" value="XM_003563263.4"/>
</dbReference>
<dbReference type="HOGENOM" id="CLU_034419_2_0_1"/>
<dbReference type="GO" id="GO:0031090">
    <property type="term" value="C:organelle membrane"/>
    <property type="evidence" value="ECO:0007669"/>
    <property type="project" value="UniProtKB-ARBA"/>
</dbReference>
<dbReference type="Gramene" id="KQK16786">
    <property type="protein sequence ID" value="KQK16786"/>
    <property type="gene ID" value="BRADI_1g30590v3"/>
</dbReference>
<dbReference type="GO" id="GO:0016020">
    <property type="term" value="C:membrane"/>
    <property type="evidence" value="ECO:0000318"/>
    <property type="project" value="GO_Central"/>
</dbReference>
<keyword evidence="2 7" id="KW-0812">Transmembrane</keyword>
<feature type="transmembrane region" description="Helical" evidence="7">
    <location>
        <begin position="158"/>
        <end position="178"/>
    </location>
</feature>
<feature type="transmembrane region" description="Helical" evidence="7">
    <location>
        <begin position="362"/>
        <end position="383"/>
    </location>
</feature>
<reference evidence="9" key="2">
    <citation type="submission" date="2017-06" db="EMBL/GenBank/DDBJ databases">
        <title>WGS assembly of Brachypodium distachyon.</title>
        <authorList>
            <consortium name="The International Brachypodium Initiative"/>
            <person name="Lucas S."/>
            <person name="Harmon-Smith M."/>
            <person name="Lail K."/>
            <person name="Tice H."/>
            <person name="Grimwood J."/>
            <person name="Bruce D."/>
            <person name="Barry K."/>
            <person name="Shu S."/>
            <person name="Lindquist E."/>
            <person name="Wang M."/>
            <person name="Pitluck S."/>
            <person name="Vogel J.P."/>
            <person name="Garvin D.F."/>
            <person name="Mockler T.C."/>
            <person name="Schmutz J."/>
            <person name="Rokhsar D."/>
            <person name="Bevan M.W."/>
        </authorList>
    </citation>
    <scope>NUCLEOTIDE SEQUENCE</scope>
    <source>
        <strain evidence="9">Bd21</strain>
    </source>
</reference>
<name>I1GVG6_BRADI</name>
<dbReference type="Pfam" id="PF01490">
    <property type="entry name" value="Aa_trans"/>
    <property type="match status" value="1"/>
</dbReference>
<feature type="transmembrane region" description="Helical" evidence="7">
    <location>
        <begin position="83"/>
        <end position="102"/>
    </location>
</feature>
<evidence type="ECO:0000256" key="2">
    <source>
        <dbReference type="ARBA" id="ARBA00022692"/>
    </source>
</evidence>
<feature type="compositionally biased region" description="Low complexity" evidence="6">
    <location>
        <begin position="26"/>
        <end position="37"/>
    </location>
</feature>
<feature type="region of interest" description="Disordered" evidence="6">
    <location>
        <begin position="1"/>
        <end position="74"/>
    </location>
</feature>
<dbReference type="PANTHER" id="PTHR22950">
    <property type="entry name" value="AMINO ACID TRANSPORTER"/>
    <property type="match status" value="1"/>
</dbReference>
<feature type="transmembrane region" description="Helical" evidence="7">
    <location>
        <begin position="464"/>
        <end position="486"/>
    </location>
</feature>
<feature type="domain" description="Amino acid transporter transmembrane" evidence="8">
    <location>
        <begin position="81"/>
        <end position="453"/>
    </location>
</feature>
<protein>
    <recommendedName>
        <fullName evidence="8">Amino acid transporter transmembrane domain-containing protein</fullName>
    </recommendedName>
</protein>
<keyword evidence="3" id="KW-0029">Amino-acid transport</keyword>
<dbReference type="EnsemblPlants" id="KQK16786">
    <property type="protein sequence ID" value="KQK16786"/>
    <property type="gene ID" value="BRADI_1g30590v3"/>
</dbReference>
<proteinExistence type="predicted"/>
<feature type="transmembrane region" description="Helical" evidence="7">
    <location>
        <begin position="235"/>
        <end position="253"/>
    </location>
</feature>
<comment type="subcellular location">
    <subcellularLocation>
        <location evidence="1">Membrane</location>
        <topology evidence="1">Multi-pass membrane protein</topology>
    </subcellularLocation>
</comment>
<dbReference type="Proteomes" id="UP000008810">
    <property type="component" value="Chromosome 1"/>
</dbReference>
<evidence type="ECO:0000313" key="11">
    <source>
        <dbReference type="Proteomes" id="UP000008810"/>
    </source>
</evidence>
<dbReference type="eggNOG" id="KOG1305">
    <property type="taxonomic scope" value="Eukaryota"/>
</dbReference>
<keyword evidence="5 7" id="KW-0472">Membrane</keyword>
<dbReference type="AlphaFoldDB" id="I1GVG6"/>
<reference evidence="9 10" key="1">
    <citation type="journal article" date="2010" name="Nature">
        <title>Genome sequencing and analysis of the model grass Brachypodium distachyon.</title>
        <authorList>
            <consortium name="International Brachypodium Initiative"/>
        </authorList>
    </citation>
    <scope>NUCLEOTIDE SEQUENCE [LARGE SCALE GENOMIC DNA]</scope>
    <source>
        <strain evidence="9 10">Bd21</strain>
    </source>
</reference>
<dbReference type="GO" id="GO:0003333">
    <property type="term" value="P:amino acid transmembrane transport"/>
    <property type="evidence" value="ECO:0000318"/>
    <property type="project" value="GO_Central"/>
</dbReference>
<evidence type="ECO:0000256" key="7">
    <source>
        <dbReference type="SAM" id="Phobius"/>
    </source>
</evidence>
<evidence type="ECO:0000259" key="8">
    <source>
        <dbReference type="Pfam" id="PF01490"/>
    </source>
</evidence>
<evidence type="ECO:0000256" key="6">
    <source>
        <dbReference type="SAM" id="MobiDB-lite"/>
    </source>
</evidence>
<evidence type="ECO:0000256" key="4">
    <source>
        <dbReference type="ARBA" id="ARBA00022989"/>
    </source>
</evidence>
<keyword evidence="3" id="KW-0813">Transport</keyword>
<dbReference type="OMA" id="FLFFGSQ"/>
<evidence type="ECO:0000313" key="10">
    <source>
        <dbReference type="EnsemblPlants" id="KQK16786"/>
    </source>
</evidence>
<dbReference type="PANTHER" id="PTHR22950:SF515">
    <property type="entry name" value="AMINO ACID TRANSPORTER AVT6E"/>
    <property type="match status" value="1"/>
</dbReference>
<sequence>MVNTNYSALPLTSPSLELQSNPPPKSSAAANANGAHNGHAKISKQDSFLGEVEDGGGGEGEHDELPLIGDGDGSAGPPEGSGVAGAVFNLATSIIGAGIMALPATMKVLGVAVGLVSILVMGILSEITIELLVRFSVRCRALSYGELVHKALGRPASIVAQMCVIINNAGILVVYLIIIGDVMSGSLKHIGVMDQLIGHGEWDNRRLLILVVLVVFLTPLCALEKIDSLSLSSAASVALAIVFVVVSCIIAAVKLIEGKISTPRMGPDFSSRAAMLDLLVVIPIMTNAYICHFNVQPIYNELKEKTPRNMYNIGRISTVLCVVVYALTAISGYLLFGDDTESDVLTNFDKDLGIKFSSVLNYIVRIGYIIHLVLVFPVVHFSLRQTVDSLIFGELAPHSRKKMLALTAVLLALIYLGSTMIPNIWMAFKFTGATTGLALGFMFPALVALRLDKEGECLGHGERLLSLGMLGLAVIVSVVGVVGNVYSLKSKSD</sequence>
<evidence type="ECO:0000256" key="5">
    <source>
        <dbReference type="ARBA" id="ARBA00023136"/>
    </source>
</evidence>
<keyword evidence="4 7" id="KW-1133">Transmembrane helix</keyword>
<feature type="compositionally biased region" description="Polar residues" evidence="6">
    <location>
        <begin position="1"/>
        <end position="19"/>
    </location>
</feature>
<dbReference type="STRING" id="15368.I1GVG6"/>
<gene>
    <name evidence="10" type="primary">LOC100834084</name>
    <name evidence="9" type="ORF">BRADI_1g30590v3</name>
</gene>
<evidence type="ECO:0000256" key="3">
    <source>
        <dbReference type="ARBA" id="ARBA00022970"/>
    </source>
</evidence>
<feature type="transmembrane region" description="Helical" evidence="7">
    <location>
        <begin position="404"/>
        <end position="425"/>
    </location>
</feature>
<accession>I1GVG6</accession>
<dbReference type="GeneID" id="100834084"/>
<keyword evidence="11" id="KW-1185">Reference proteome</keyword>
<dbReference type="GO" id="GO:0015179">
    <property type="term" value="F:L-amino acid transmembrane transporter activity"/>
    <property type="evidence" value="ECO:0000318"/>
    <property type="project" value="GO_Central"/>
</dbReference>
<feature type="transmembrane region" description="Helical" evidence="7">
    <location>
        <begin position="273"/>
        <end position="295"/>
    </location>
</feature>
<reference evidence="10" key="3">
    <citation type="submission" date="2018-08" db="UniProtKB">
        <authorList>
            <consortium name="EnsemblPlants"/>
        </authorList>
    </citation>
    <scope>IDENTIFICATION</scope>
    <source>
        <strain evidence="10">cv. Bd21</strain>
    </source>
</reference>
<feature type="transmembrane region" description="Helical" evidence="7">
    <location>
        <begin position="206"/>
        <end position="223"/>
    </location>
</feature>
<feature type="transmembrane region" description="Helical" evidence="7">
    <location>
        <begin position="431"/>
        <end position="452"/>
    </location>
</feature>
<dbReference type="FunCoup" id="I1GVG6">
    <property type="interactions" value="937"/>
</dbReference>
<evidence type="ECO:0000313" key="9">
    <source>
        <dbReference type="EMBL" id="KQK16786.1"/>
    </source>
</evidence>
<organism evidence="9">
    <name type="scientific">Brachypodium distachyon</name>
    <name type="common">Purple false brome</name>
    <name type="synonym">Trachynia distachya</name>
    <dbReference type="NCBI Taxonomy" id="15368"/>
    <lineage>
        <taxon>Eukaryota</taxon>
        <taxon>Viridiplantae</taxon>
        <taxon>Streptophyta</taxon>
        <taxon>Embryophyta</taxon>
        <taxon>Tracheophyta</taxon>
        <taxon>Spermatophyta</taxon>
        <taxon>Magnoliopsida</taxon>
        <taxon>Liliopsida</taxon>
        <taxon>Poales</taxon>
        <taxon>Poaceae</taxon>
        <taxon>BOP clade</taxon>
        <taxon>Pooideae</taxon>
        <taxon>Stipodae</taxon>
        <taxon>Brachypodieae</taxon>
        <taxon>Brachypodium</taxon>
    </lineage>
</organism>